<keyword evidence="8 9" id="KW-0472">Membrane</keyword>
<proteinExistence type="inferred from homology"/>
<comment type="pathway">
    <text evidence="9">Protein modification; lipoprotein biosynthesis (signal peptide cleavage).</text>
</comment>
<keyword evidence="13" id="KW-1185">Reference proteome</keyword>
<dbReference type="PANTHER" id="PTHR33695">
    <property type="entry name" value="LIPOPROTEIN SIGNAL PEPTIDASE"/>
    <property type="match status" value="1"/>
</dbReference>
<evidence type="ECO:0000256" key="9">
    <source>
        <dbReference type="HAMAP-Rule" id="MF_00161"/>
    </source>
</evidence>
<evidence type="ECO:0000256" key="3">
    <source>
        <dbReference type="ARBA" id="ARBA00022670"/>
    </source>
</evidence>
<comment type="caution">
    <text evidence="9">Lacks conserved residue(s) required for the propagation of feature annotation.</text>
</comment>
<keyword evidence="2 9" id="KW-1003">Cell membrane</keyword>
<dbReference type="InterPro" id="IPR001872">
    <property type="entry name" value="Peptidase_A8"/>
</dbReference>
<evidence type="ECO:0000256" key="10">
    <source>
        <dbReference type="RuleBase" id="RU000594"/>
    </source>
</evidence>
<evidence type="ECO:0000256" key="8">
    <source>
        <dbReference type="ARBA" id="ARBA00023136"/>
    </source>
</evidence>
<comment type="function">
    <text evidence="9 10">This protein specifically catalyzes the removal of signal peptides from prolipoproteins.</text>
</comment>
<evidence type="ECO:0000256" key="1">
    <source>
        <dbReference type="ARBA" id="ARBA00006139"/>
    </source>
</evidence>
<evidence type="ECO:0000313" key="12">
    <source>
        <dbReference type="EMBL" id="MCQ1528081.1"/>
    </source>
</evidence>
<keyword evidence="3 9" id="KW-0645">Protease</keyword>
<evidence type="ECO:0000256" key="7">
    <source>
        <dbReference type="ARBA" id="ARBA00022989"/>
    </source>
</evidence>
<accession>A0ABT1NCM7</accession>
<dbReference type="EMBL" id="JAJEKE010000001">
    <property type="protein sequence ID" value="MCQ1528081.1"/>
    <property type="molecule type" value="Genomic_DNA"/>
</dbReference>
<evidence type="ECO:0000256" key="5">
    <source>
        <dbReference type="ARBA" id="ARBA00022750"/>
    </source>
</evidence>
<keyword evidence="7 9" id="KW-1133">Transmembrane helix</keyword>
<evidence type="ECO:0000256" key="4">
    <source>
        <dbReference type="ARBA" id="ARBA00022692"/>
    </source>
</evidence>
<protein>
    <recommendedName>
        <fullName evidence="9">Lipoprotein signal peptidase</fullName>
        <ecNumber evidence="9">3.4.23.36</ecNumber>
    </recommendedName>
    <alternativeName>
        <fullName evidence="9">Prolipoprotein signal peptidase</fullName>
    </alternativeName>
    <alternativeName>
        <fullName evidence="9">Signal peptidase II</fullName>
        <shortName evidence="9">SPase II</shortName>
    </alternativeName>
</protein>
<evidence type="ECO:0000256" key="2">
    <source>
        <dbReference type="ARBA" id="ARBA00022475"/>
    </source>
</evidence>
<dbReference type="HAMAP" id="MF_00161">
    <property type="entry name" value="LspA"/>
    <property type="match status" value="1"/>
</dbReference>
<comment type="catalytic activity">
    <reaction evidence="9 10">
        <text>Release of signal peptides from bacterial membrane prolipoproteins. Hydrolyzes -Xaa-Yaa-Zaa-|-(S,diacylglyceryl)Cys-, in which Xaa is hydrophobic (preferably Leu), and Yaa (Ala or Ser) and Zaa (Gly or Ala) have small, neutral side chains.</text>
        <dbReference type="EC" id="3.4.23.36"/>
    </reaction>
</comment>
<dbReference type="Pfam" id="PF01252">
    <property type="entry name" value="Peptidase_A8"/>
    <property type="match status" value="1"/>
</dbReference>
<feature type="active site" evidence="9">
    <location>
        <position position="113"/>
    </location>
</feature>
<feature type="transmembrane region" description="Helical" evidence="9">
    <location>
        <begin position="85"/>
        <end position="103"/>
    </location>
</feature>
<feature type="active site" evidence="9">
    <location>
        <position position="128"/>
    </location>
</feature>
<dbReference type="GO" id="GO:0004190">
    <property type="term" value="F:aspartic-type endopeptidase activity"/>
    <property type="evidence" value="ECO:0007669"/>
    <property type="project" value="UniProtKB-EC"/>
</dbReference>
<dbReference type="Proteomes" id="UP001651880">
    <property type="component" value="Unassembled WGS sequence"/>
</dbReference>
<feature type="transmembrane region" description="Helical" evidence="9">
    <location>
        <begin position="123"/>
        <end position="144"/>
    </location>
</feature>
<dbReference type="PROSITE" id="PS00855">
    <property type="entry name" value="SPASE_II"/>
    <property type="match status" value="1"/>
</dbReference>
<reference evidence="12 13" key="1">
    <citation type="submission" date="2021-10" db="EMBL/GenBank/DDBJ databases">
        <title>Lutispora strain m25 sp. nov., a thermophilic, non-spore-forming bacterium isolated from a lab-scale methanogenic bioreactor digesting anaerobic sludge.</title>
        <authorList>
            <person name="El Houari A."/>
            <person name="Mcdonald J."/>
        </authorList>
    </citation>
    <scope>NUCLEOTIDE SEQUENCE [LARGE SCALE GENOMIC DNA]</scope>
    <source>
        <strain evidence="13">m25</strain>
    </source>
</reference>
<name>A0ABT1NCM7_9FIRM</name>
<comment type="caution">
    <text evidence="12">The sequence shown here is derived from an EMBL/GenBank/DDBJ whole genome shotgun (WGS) entry which is preliminary data.</text>
</comment>
<keyword evidence="4 9" id="KW-0812">Transmembrane</keyword>
<evidence type="ECO:0000313" key="13">
    <source>
        <dbReference type="Proteomes" id="UP001651880"/>
    </source>
</evidence>
<evidence type="ECO:0000256" key="11">
    <source>
        <dbReference type="RuleBase" id="RU004181"/>
    </source>
</evidence>
<evidence type="ECO:0000256" key="6">
    <source>
        <dbReference type="ARBA" id="ARBA00022801"/>
    </source>
</evidence>
<dbReference type="PRINTS" id="PR00781">
    <property type="entry name" value="LIPOSIGPTASE"/>
</dbReference>
<feature type="transmembrane region" description="Helical" evidence="9">
    <location>
        <begin position="60"/>
        <end position="78"/>
    </location>
</feature>
<comment type="subcellular location">
    <subcellularLocation>
        <location evidence="9">Cell membrane</location>
        <topology evidence="9">Multi-pass membrane protein</topology>
    </subcellularLocation>
</comment>
<dbReference type="PANTHER" id="PTHR33695:SF1">
    <property type="entry name" value="LIPOPROTEIN SIGNAL PEPTIDASE"/>
    <property type="match status" value="1"/>
</dbReference>
<keyword evidence="6 9" id="KW-0378">Hydrolase</keyword>
<keyword evidence="5 9" id="KW-0064">Aspartyl protease</keyword>
<dbReference type="EC" id="3.4.23.36" evidence="9"/>
<sequence length="150" mass="17030">MFLYSIIIIGAIIALDQFIKFKVIEEIMPYSSLEVIKNLFYITYVENRGISFGLFKGNRTIFIILILIISLVLCFYIFKLNKRYIGITICLALIVGGAIGNLIDRIRLGYVVDYIHFTFFPPVFNLADSAIVCGAIILSCLLIFNKNITL</sequence>
<dbReference type="NCBIfam" id="TIGR00077">
    <property type="entry name" value="lspA"/>
    <property type="match status" value="1"/>
</dbReference>
<comment type="similarity">
    <text evidence="1 9 11">Belongs to the peptidase A8 family.</text>
</comment>
<organism evidence="12 13">
    <name type="scientific">Lutispora saccharofermentans</name>
    <dbReference type="NCBI Taxonomy" id="3024236"/>
    <lineage>
        <taxon>Bacteria</taxon>
        <taxon>Bacillati</taxon>
        <taxon>Bacillota</taxon>
        <taxon>Clostridia</taxon>
        <taxon>Lutisporales</taxon>
        <taxon>Lutisporaceae</taxon>
        <taxon>Lutispora</taxon>
    </lineage>
</organism>
<gene>
    <name evidence="9 12" type="primary">lspA</name>
    <name evidence="12" type="ORF">LJD61_00750</name>
</gene>